<feature type="domain" description="Peptidase C14 caspase" evidence="4">
    <location>
        <begin position="1000"/>
        <end position="1205"/>
    </location>
</feature>
<feature type="repeat" description="WD" evidence="3">
    <location>
        <begin position="151"/>
        <end position="178"/>
    </location>
</feature>
<dbReference type="Pfam" id="PF00400">
    <property type="entry name" value="WD40"/>
    <property type="match status" value="5"/>
</dbReference>
<evidence type="ECO:0000313" key="5">
    <source>
        <dbReference type="EMBL" id="BBO24597.1"/>
    </source>
</evidence>
<dbReference type="PANTHER" id="PTHR19879">
    <property type="entry name" value="TRANSCRIPTION INITIATION FACTOR TFIID"/>
    <property type="match status" value="1"/>
</dbReference>
<gene>
    <name evidence="5" type="ORF">NPRO_21920</name>
</gene>
<proteinExistence type="predicted"/>
<protein>
    <recommendedName>
        <fullName evidence="4">Peptidase C14 caspase domain-containing protein</fullName>
    </recommendedName>
</protein>
<dbReference type="InterPro" id="IPR011600">
    <property type="entry name" value="Pept_C14_caspase"/>
</dbReference>
<dbReference type="Proteomes" id="UP000662873">
    <property type="component" value="Chromosome"/>
</dbReference>
<evidence type="ECO:0000313" key="6">
    <source>
        <dbReference type="Proteomes" id="UP000662873"/>
    </source>
</evidence>
<dbReference type="PROSITE" id="PS50294">
    <property type="entry name" value="WD_REPEATS_REGION"/>
    <property type="match status" value="3"/>
</dbReference>
<dbReference type="InterPro" id="IPR011047">
    <property type="entry name" value="Quinoprotein_ADH-like_sf"/>
</dbReference>
<dbReference type="PROSITE" id="PS00678">
    <property type="entry name" value="WD_REPEATS_1"/>
    <property type="match status" value="1"/>
</dbReference>
<dbReference type="GO" id="GO:0006508">
    <property type="term" value="P:proteolysis"/>
    <property type="evidence" value="ECO:0007669"/>
    <property type="project" value="InterPro"/>
</dbReference>
<dbReference type="PANTHER" id="PTHR19879:SF9">
    <property type="entry name" value="TRANSCRIPTION INITIATION FACTOR TFIID SUBUNIT 5"/>
    <property type="match status" value="1"/>
</dbReference>
<feature type="repeat" description="WD" evidence="3">
    <location>
        <begin position="195"/>
        <end position="231"/>
    </location>
</feature>
<feature type="repeat" description="WD" evidence="3">
    <location>
        <begin position="513"/>
        <end position="554"/>
    </location>
</feature>
<dbReference type="InterPro" id="IPR019775">
    <property type="entry name" value="WD40_repeat_CS"/>
</dbReference>
<dbReference type="EMBL" id="AP021858">
    <property type="protein sequence ID" value="BBO24597.1"/>
    <property type="molecule type" value="Genomic_DNA"/>
</dbReference>
<feature type="repeat" description="WD" evidence="3">
    <location>
        <begin position="33"/>
        <end position="74"/>
    </location>
</feature>
<dbReference type="Gene3D" id="2.130.10.10">
    <property type="entry name" value="YVTN repeat-like/Quinoprotein amine dehydrogenase"/>
    <property type="match status" value="3"/>
</dbReference>
<dbReference type="KEGG" id="npy:NPRO_21920"/>
<dbReference type="SUPFAM" id="SSF50978">
    <property type="entry name" value="WD40 repeat-like"/>
    <property type="match status" value="1"/>
</dbReference>
<dbReference type="PROSITE" id="PS50082">
    <property type="entry name" value="WD_REPEATS_2"/>
    <property type="match status" value="5"/>
</dbReference>
<keyword evidence="1 3" id="KW-0853">WD repeat</keyword>
<dbReference type="InterPro" id="IPR036322">
    <property type="entry name" value="WD40_repeat_dom_sf"/>
</dbReference>
<keyword evidence="2" id="KW-0677">Repeat</keyword>
<dbReference type="SUPFAM" id="SSF50998">
    <property type="entry name" value="Quinoprotein alcohol dehydrogenase-like"/>
    <property type="match status" value="1"/>
</dbReference>
<dbReference type="Gene3D" id="3.40.50.1460">
    <property type="match status" value="1"/>
</dbReference>
<dbReference type="SUPFAM" id="SSF52129">
    <property type="entry name" value="Caspase-like"/>
    <property type="match status" value="1"/>
</dbReference>
<dbReference type="SMART" id="SM00320">
    <property type="entry name" value="WD40"/>
    <property type="match status" value="6"/>
</dbReference>
<organism evidence="5 6">
    <name type="scientific">Candidatus Nitrosymbiomonas proteolyticus</name>
    <dbReference type="NCBI Taxonomy" id="2608984"/>
    <lineage>
        <taxon>Bacteria</taxon>
        <taxon>Bacillati</taxon>
        <taxon>Armatimonadota</taxon>
        <taxon>Armatimonadota incertae sedis</taxon>
        <taxon>Candidatus Nitrosymbiomonas</taxon>
    </lineage>
</organism>
<evidence type="ECO:0000256" key="1">
    <source>
        <dbReference type="ARBA" id="ARBA00022574"/>
    </source>
</evidence>
<name>A0A809S612_9BACT</name>
<sequence length="1315" mass="143174">MLTATVAPVVAAEVGDAQSLQSLDGKAHLILEPRAHYGDVFGLAFSSDGQTLYSGSRDRTARSWDIGTGQLMHVFRGQIGSRSGGGNMYHGEVYAIASHPKEHLLAVAGNQPHVIRGSPGRPNEDVSIIRLVNTLSGEVEHWLKGHQNAIVYALEYSSQGHLLASGAHDGSLYVWQVSKDGAPPFELKGGHKPGSAIVSLSFSPDGSRLVSGGSDGSLVCWELQSKKVLWKALQTSSKDASYWMPVAWSPDGKWIASGSSERKLHLWAADTGQSSFDFVLPSLVASVSFNYDSTLLAVSVYDGDGYTSILQCRVDGGRLEVLGQALRPQRFGEVRKVLFSPTSNYLAVASSGGQVFVLDAGVAFTSGADIAKHLIELRGPGSAVMRVAWSIDSAFVGFSRSKAISEPFEFCYSVRSPLVLLRAERDPFVRIPGVGFGDSSFWKNRSGRTMRHSGGVKYELVLDGVKVATIQLPDANDLSVTWDISPDRSLVAVAAELGAYLYSARNGKLLMKMRGHFGRVTDIAFSPDGKWIATSSVDQTVCLWSTKVAQEISDPTLSIFAADNSEWVAWNRNGFHAASPRGAEFVGVQTNRSATEAAKFAFALESFRAEFRRPDVLALLMDARVEGNVSEAKNRADEEFERRRAVQLRPPILVGDERYAREVSKRGTAINAETITNSTKTFVAYIPEAYKPREVKWTKSSGVGTISVSGDKVVFQAGPTPGEAVLVATSVADPSRKAVVTIAVSPEPVPSGDILVAERAQANQKDKRANALVLHLRTKDKVSFQAFVPADFRSRDVSWTKMEGGGTLRSRGDSADFEAPDKAGEVQIVVRSGAYSGKIATIRIEVSAPPPPPAKPEPIKEIEKVQVEDPPPSVKLLRIEPQPEIDPKTKLPVVKTHDVKFVLKVESAHLDTLEIIPRVISVPEEGAKDLRTWRGDPHQGPRSSTVEVPIKVFEGKNKIVFVVRHIGSAGTDVKGEDLVVDLKAETPMVEPEKLPNLYLLTVGVGEYKEPYWNTLKYADRDANRMAEVFEAQKGGPLYDKVFVTKLTNEVATRERILKAFSDIQSQATDNDVVIVHLSGHGRAIESLDPTKGNQREFLFLPYDYNEGIGGAESLSTAISWADVLRRMSSIRGRARVLFADACRSEGAEAKADETKAAALDDTPVSEFSVLPLYSSTRHEESFESQALEMGVFTYLVAEVIAGNGQSIAREPVRGTSPRRPTLWDVKVLVGAAILKHLPDEVLLSGKSQTPYLAAVDAVAKGLVLAQHDRIAKAVVQMDLLLKWGLLLRGPSAARLRFNHVFPRTLFRSPQLRQFS</sequence>
<dbReference type="InterPro" id="IPR015943">
    <property type="entry name" value="WD40/YVTN_repeat-like_dom_sf"/>
</dbReference>
<evidence type="ECO:0000259" key="4">
    <source>
        <dbReference type="Pfam" id="PF00656"/>
    </source>
</evidence>
<dbReference type="GO" id="GO:0004197">
    <property type="term" value="F:cysteine-type endopeptidase activity"/>
    <property type="evidence" value="ECO:0007669"/>
    <property type="project" value="InterPro"/>
</dbReference>
<accession>A0A809S612</accession>
<dbReference type="Pfam" id="PF00656">
    <property type="entry name" value="Peptidase_C14"/>
    <property type="match status" value="1"/>
</dbReference>
<dbReference type="InterPro" id="IPR029030">
    <property type="entry name" value="Caspase-like_dom_sf"/>
</dbReference>
<dbReference type="InterPro" id="IPR001680">
    <property type="entry name" value="WD40_rpt"/>
</dbReference>
<evidence type="ECO:0000256" key="3">
    <source>
        <dbReference type="PROSITE-ProRule" id="PRU00221"/>
    </source>
</evidence>
<feature type="repeat" description="WD" evidence="3">
    <location>
        <begin position="246"/>
        <end position="277"/>
    </location>
</feature>
<evidence type="ECO:0000256" key="2">
    <source>
        <dbReference type="ARBA" id="ARBA00022737"/>
    </source>
</evidence>
<reference evidence="5" key="1">
    <citation type="journal article" name="DNA Res.">
        <title>The physiological potential of anammox bacteria as revealed by their core genome structure.</title>
        <authorList>
            <person name="Okubo T."/>
            <person name="Toyoda A."/>
            <person name="Fukuhara K."/>
            <person name="Uchiyama I."/>
            <person name="Harigaya Y."/>
            <person name="Kuroiwa M."/>
            <person name="Suzuki T."/>
            <person name="Murakami Y."/>
            <person name="Suwa Y."/>
            <person name="Takami H."/>
        </authorList>
    </citation>
    <scope>NUCLEOTIDE SEQUENCE</scope>
    <source>
        <strain evidence="5">317325-2</strain>
    </source>
</reference>